<dbReference type="KEGG" id="cfus:CYFUS_007216"/>
<keyword evidence="3" id="KW-0238">DNA-binding</keyword>
<sequence>MNGYARTMDQFAAIRLFLRVVETGSLTRAAAQLGMPKSSASKLLSELEGHLGVKLLSRSTRVVKLTGEGSEYYQQVSPILLRLSEVDAEVRERGSGLRGRVRVDVHSSMANAHLIPLLGEFRALHPHIQLMVGVSDRPISLVEEAADCVIRLGKIADASLIARVIFEDRLITCASPAYLSRKGTPADPPALKTGHELVGYFSALTGERVPLVFRRGDALYEFETADVMSNDSTGHLSMILAGLGVGQAYGSTVRAHLEQGVLVPVLRDWETHTAPVSVLYPQARKRNKRVRVFIDWLVERLARELA</sequence>
<evidence type="ECO:0000256" key="3">
    <source>
        <dbReference type="ARBA" id="ARBA00023125"/>
    </source>
</evidence>
<dbReference type="SUPFAM" id="SSF46785">
    <property type="entry name" value="Winged helix' DNA-binding domain"/>
    <property type="match status" value="1"/>
</dbReference>
<dbReference type="Proteomes" id="UP000217257">
    <property type="component" value="Chromosome"/>
</dbReference>
<keyword evidence="2" id="KW-0805">Transcription regulation</keyword>
<dbReference type="FunFam" id="1.10.10.10:FF:000001">
    <property type="entry name" value="LysR family transcriptional regulator"/>
    <property type="match status" value="1"/>
</dbReference>
<dbReference type="InterPro" id="IPR036388">
    <property type="entry name" value="WH-like_DNA-bd_sf"/>
</dbReference>
<dbReference type="CDD" id="cd08472">
    <property type="entry name" value="PBP2_CrgA_like_3"/>
    <property type="match status" value="1"/>
</dbReference>
<dbReference type="Gene3D" id="3.40.190.10">
    <property type="entry name" value="Periplasmic binding protein-like II"/>
    <property type="match status" value="2"/>
</dbReference>
<comment type="similarity">
    <text evidence="1">Belongs to the LysR transcriptional regulatory family.</text>
</comment>
<dbReference type="InterPro" id="IPR036390">
    <property type="entry name" value="WH_DNA-bd_sf"/>
</dbReference>
<evidence type="ECO:0000313" key="6">
    <source>
        <dbReference type="EMBL" id="ATB41746.1"/>
    </source>
</evidence>
<dbReference type="SUPFAM" id="SSF53850">
    <property type="entry name" value="Periplasmic binding protein-like II"/>
    <property type="match status" value="1"/>
</dbReference>
<gene>
    <name evidence="6" type="ORF">CYFUS_007216</name>
</gene>
<dbReference type="GO" id="GO:0043565">
    <property type="term" value="F:sequence-specific DNA binding"/>
    <property type="evidence" value="ECO:0007669"/>
    <property type="project" value="TreeGrafter"/>
</dbReference>
<name>A0A250JF05_9BACT</name>
<dbReference type="PROSITE" id="PS50931">
    <property type="entry name" value="HTH_LYSR"/>
    <property type="match status" value="1"/>
</dbReference>
<keyword evidence="4" id="KW-0804">Transcription</keyword>
<dbReference type="EMBL" id="CP022098">
    <property type="protein sequence ID" value="ATB41746.1"/>
    <property type="molecule type" value="Genomic_DNA"/>
</dbReference>
<dbReference type="Gene3D" id="1.10.10.10">
    <property type="entry name" value="Winged helix-like DNA-binding domain superfamily/Winged helix DNA-binding domain"/>
    <property type="match status" value="1"/>
</dbReference>
<dbReference type="Pfam" id="PF00126">
    <property type="entry name" value="HTH_1"/>
    <property type="match status" value="1"/>
</dbReference>
<organism evidence="6 7">
    <name type="scientific">Cystobacter fuscus</name>
    <dbReference type="NCBI Taxonomy" id="43"/>
    <lineage>
        <taxon>Bacteria</taxon>
        <taxon>Pseudomonadati</taxon>
        <taxon>Myxococcota</taxon>
        <taxon>Myxococcia</taxon>
        <taxon>Myxococcales</taxon>
        <taxon>Cystobacterineae</taxon>
        <taxon>Archangiaceae</taxon>
        <taxon>Cystobacter</taxon>
    </lineage>
</organism>
<feature type="domain" description="HTH lysR-type" evidence="5">
    <location>
        <begin position="9"/>
        <end position="66"/>
    </location>
</feature>
<evidence type="ECO:0000259" key="5">
    <source>
        <dbReference type="PROSITE" id="PS50931"/>
    </source>
</evidence>
<evidence type="ECO:0000256" key="4">
    <source>
        <dbReference type="ARBA" id="ARBA00023163"/>
    </source>
</evidence>
<dbReference type="AlphaFoldDB" id="A0A250JF05"/>
<dbReference type="PANTHER" id="PTHR30537">
    <property type="entry name" value="HTH-TYPE TRANSCRIPTIONAL REGULATOR"/>
    <property type="match status" value="1"/>
</dbReference>
<evidence type="ECO:0000256" key="2">
    <source>
        <dbReference type="ARBA" id="ARBA00023015"/>
    </source>
</evidence>
<dbReference type="PANTHER" id="PTHR30537:SF72">
    <property type="entry name" value="LYSR FAMILY TRANSCRIPTIONAL REGULATOR"/>
    <property type="match status" value="1"/>
</dbReference>
<accession>A0A250JF05</accession>
<proteinExistence type="inferred from homology"/>
<dbReference type="GO" id="GO:0006351">
    <property type="term" value="P:DNA-templated transcription"/>
    <property type="evidence" value="ECO:0007669"/>
    <property type="project" value="TreeGrafter"/>
</dbReference>
<protein>
    <submittedName>
        <fullName evidence="6">LysR family transcriptional regulator</fullName>
    </submittedName>
</protein>
<reference evidence="6 7" key="1">
    <citation type="submission" date="2017-06" db="EMBL/GenBank/DDBJ databases">
        <title>Sequencing and comparative analysis of myxobacterial genomes.</title>
        <authorList>
            <person name="Rupp O."/>
            <person name="Goesmann A."/>
            <person name="Sogaard-Andersen L."/>
        </authorList>
    </citation>
    <scope>NUCLEOTIDE SEQUENCE [LARGE SCALE GENOMIC DNA]</scope>
    <source>
        <strain evidence="6 7">DSM 52655</strain>
    </source>
</reference>
<dbReference type="Pfam" id="PF03466">
    <property type="entry name" value="LysR_substrate"/>
    <property type="match status" value="1"/>
</dbReference>
<evidence type="ECO:0000313" key="7">
    <source>
        <dbReference type="Proteomes" id="UP000217257"/>
    </source>
</evidence>
<evidence type="ECO:0000256" key="1">
    <source>
        <dbReference type="ARBA" id="ARBA00009437"/>
    </source>
</evidence>
<dbReference type="InterPro" id="IPR005119">
    <property type="entry name" value="LysR_subst-bd"/>
</dbReference>
<dbReference type="InterPro" id="IPR058163">
    <property type="entry name" value="LysR-type_TF_proteobact-type"/>
</dbReference>
<dbReference type="GO" id="GO:0003700">
    <property type="term" value="F:DNA-binding transcription factor activity"/>
    <property type="evidence" value="ECO:0007669"/>
    <property type="project" value="InterPro"/>
</dbReference>
<dbReference type="InterPro" id="IPR000847">
    <property type="entry name" value="LysR_HTH_N"/>
</dbReference>